<reference evidence="1 2" key="1">
    <citation type="journal article" date="2014" name="Int. J. Syst. Evol. Microbiol.">
        <title>Complete genome sequence of Corynebacterium casei LMG S-19264T (=DSM 44701T), isolated from a smear-ripened cheese.</title>
        <authorList>
            <consortium name="US DOE Joint Genome Institute (JGI-PGF)"/>
            <person name="Walter F."/>
            <person name="Albersmeier A."/>
            <person name="Kalinowski J."/>
            <person name="Ruckert C."/>
        </authorList>
    </citation>
    <scope>NUCLEOTIDE SEQUENCE [LARGE SCALE GENOMIC DNA]</scope>
    <source>
        <strain evidence="1 2">KCTC 23968</strain>
    </source>
</reference>
<dbReference type="PANTHER" id="PTHR34129:SF1">
    <property type="entry name" value="DUF952 DOMAIN-CONTAINING PROTEIN"/>
    <property type="match status" value="1"/>
</dbReference>
<proteinExistence type="predicted"/>
<dbReference type="PANTHER" id="PTHR34129">
    <property type="entry name" value="BLR1139 PROTEIN"/>
    <property type="match status" value="1"/>
</dbReference>
<evidence type="ECO:0000313" key="1">
    <source>
        <dbReference type="EMBL" id="GGX68543.1"/>
    </source>
</evidence>
<dbReference type="Pfam" id="PF06108">
    <property type="entry name" value="DUF952"/>
    <property type="match status" value="1"/>
</dbReference>
<dbReference type="Gene3D" id="3.20.170.20">
    <property type="entry name" value="Protein of unknown function DUF952"/>
    <property type="match status" value="1"/>
</dbReference>
<dbReference type="AlphaFoldDB" id="A0A918KNL9"/>
<keyword evidence="2" id="KW-1185">Reference proteome</keyword>
<evidence type="ECO:0000313" key="2">
    <source>
        <dbReference type="Proteomes" id="UP000600865"/>
    </source>
</evidence>
<dbReference type="RefSeq" id="WP_189584571.1">
    <property type="nucleotide sequence ID" value="NZ_BMYV01000002.1"/>
</dbReference>
<comment type="caution">
    <text evidence="1">The sequence shown here is derived from an EMBL/GenBank/DDBJ whole genome shotgun (WGS) entry which is preliminary data.</text>
</comment>
<dbReference type="Proteomes" id="UP000600865">
    <property type="component" value="Unassembled WGS sequence"/>
</dbReference>
<organism evidence="1 2">
    <name type="scientific">Litorimonas cladophorae</name>
    <dbReference type="NCBI Taxonomy" id="1220491"/>
    <lineage>
        <taxon>Bacteria</taxon>
        <taxon>Pseudomonadati</taxon>
        <taxon>Pseudomonadota</taxon>
        <taxon>Alphaproteobacteria</taxon>
        <taxon>Maricaulales</taxon>
        <taxon>Robiginitomaculaceae</taxon>
    </lineage>
</organism>
<name>A0A918KNL9_9PROT</name>
<dbReference type="EMBL" id="BMYV01000002">
    <property type="protein sequence ID" value="GGX68543.1"/>
    <property type="molecule type" value="Genomic_DNA"/>
</dbReference>
<dbReference type="InterPro" id="IPR009297">
    <property type="entry name" value="DUF952"/>
</dbReference>
<accession>A0A918KNL9</accession>
<protein>
    <submittedName>
        <fullName evidence="1">Dihydroorotate dehydrogenase</fullName>
    </submittedName>
</protein>
<dbReference type="SUPFAM" id="SSF56399">
    <property type="entry name" value="ADP-ribosylation"/>
    <property type="match status" value="1"/>
</dbReference>
<gene>
    <name evidence="1" type="ORF">GCM10011309_17920</name>
</gene>
<sequence length="121" mass="13665">MTKATRDAFIYKILTLDQWEAFQTEFNFKGSPVDLSDGYIHMSCVPELKETMDKYYADQDEVALLKVEAAAIEANLKYEISRGGAEFPHLFADMPIEAVKHVWLVSPEDGVYSLPIDVTAN</sequence>